<evidence type="ECO:0000313" key="4">
    <source>
        <dbReference type="EMBL" id="OGH94941.1"/>
    </source>
</evidence>
<dbReference type="Pfam" id="PF18915">
    <property type="entry name" value="DUF5667"/>
    <property type="match status" value="1"/>
</dbReference>
<gene>
    <name evidence="4" type="ORF">A2538_04600</name>
</gene>
<dbReference type="Proteomes" id="UP000178254">
    <property type="component" value="Unassembled WGS sequence"/>
</dbReference>
<dbReference type="EMBL" id="MFRE01000005">
    <property type="protein sequence ID" value="OGH94941.1"/>
    <property type="molecule type" value="Genomic_DNA"/>
</dbReference>
<evidence type="ECO:0000259" key="3">
    <source>
        <dbReference type="Pfam" id="PF18915"/>
    </source>
</evidence>
<protein>
    <recommendedName>
        <fullName evidence="3">DUF5667 domain-containing protein</fullName>
    </recommendedName>
</protein>
<accession>A0A1F6PFK8</accession>
<organism evidence="4 5">
    <name type="scientific">Candidatus Magasanikbacteria bacterium RIFOXYD2_FULL_41_14</name>
    <dbReference type="NCBI Taxonomy" id="1798709"/>
    <lineage>
        <taxon>Bacteria</taxon>
        <taxon>Candidatus Magasanikiibacteriota</taxon>
    </lineage>
</organism>
<keyword evidence="1" id="KW-0175">Coiled coil</keyword>
<feature type="domain" description="DUF5667" evidence="3">
    <location>
        <begin position="95"/>
        <end position="204"/>
    </location>
</feature>
<feature type="region of interest" description="Disordered" evidence="2">
    <location>
        <begin position="429"/>
        <end position="449"/>
    </location>
</feature>
<dbReference type="STRING" id="1798709.A2538_04600"/>
<sequence>MRELIEQLKALKHSEVRPREEWLKNSRSLLLSQIKNTVEPEAKHSYKIDNVWTGLSIFLPKSFVYSIVRPVAVLLVVMMVATSGWVTTVDAAYNTLPGDWLYPAKRAAEKTQVAVATAVGAKTTETKLHTEFAKRRATEAKQIVKSNDPKKNEKVAQVVNDLKKEIQNVNNNLSAEQNGAMSASVIKEVKQDIEQINNVLQEVKTNSLASPSTTVATATTQAVSDVKNLVQDAGVKATEVLVNKQMNGDTTVSSDEVKKEISNTLDAVVTSVGNNKQSIDAANVVMEAAQAGVQKESSASGATASAKALSDRIDVVVAETKVAAEQTQAAKVVADQKISEAKDLLDKGDLVSAVDKMKEAAAATDVAEKLSDKTLSNAHAVLPVATVIKEVAPILSTGTNAVLQVIVTTTPTTGASAVVQVIMTTTPKATDSATSAKTTANTTPAKTGN</sequence>
<proteinExistence type="predicted"/>
<dbReference type="AlphaFoldDB" id="A0A1F6PFK8"/>
<evidence type="ECO:0000256" key="2">
    <source>
        <dbReference type="SAM" id="MobiDB-lite"/>
    </source>
</evidence>
<comment type="caution">
    <text evidence="4">The sequence shown here is derived from an EMBL/GenBank/DDBJ whole genome shotgun (WGS) entry which is preliminary data.</text>
</comment>
<feature type="coiled-coil region" evidence="1">
    <location>
        <begin position="152"/>
        <end position="206"/>
    </location>
</feature>
<reference evidence="4 5" key="1">
    <citation type="journal article" date="2016" name="Nat. Commun.">
        <title>Thousands of microbial genomes shed light on interconnected biogeochemical processes in an aquifer system.</title>
        <authorList>
            <person name="Anantharaman K."/>
            <person name="Brown C.T."/>
            <person name="Hug L.A."/>
            <person name="Sharon I."/>
            <person name="Castelle C.J."/>
            <person name="Probst A.J."/>
            <person name="Thomas B.C."/>
            <person name="Singh A."/>
            <person name="Wilkins M.J."/>
            <person name="Karaoz U."/>
            <person name="Brodie E.L."/>
            <person name="Williams K.H."/>
            <person name="Hubbard S.S."/>
            <person name="Banfield J.F."/>
        </authorList>
    </citation>
    <scope>NUCLEOTIDE SEQUENCE [LARGE SCALE GENOMIC DNA]</scope>
</reference>
<name>A0A1F6PFK8_9BACT</name>
<evidence type="ECO:0000313" key="5">
    <source>
        <dbReference type="Proteomes" id="UP000178254"/>
    </source>
</evidence>
<evidence type="ECO:0000256" key="1">
    <source>
        <dbReference type="SAM" id="Coils"/>
    </source>
</evidence>
<dbReference type="InterPro" id="IPR043725">
    <property type="entry name" value="DUF5667"/>
</dbReference>